<name>A0A1W1VVN9_9DEIO</name>
<dbReference type="Proteomes" id="UP000192582">
    <property type="component" value="Unassembled WGS sequence"/>
</dbReference>
<gene>
    <name evidence="1" type="ORF">SAMN00790413_05946</name>
</gene>
<proteinExistence type="predicted"/>
<dbReference type="OrthoDB" id="9911953at2"/>
<evidence type="ECO:0000313" key="1">
    <source>
        <dbReference type="EMBL" id="SMB97429.1"/>
    </source>
</evidence>
<accession>A0A1W1VVN9</accession>
<dbReference type="EMBL" id="FWWU01000011">
    <property type="protein sequence ID" value="SMB97429.1"/>
    <property type="molecule type" value="Genomic_DNA"/>
</dbReference>
<evidence type="ECO:0000313" key="2">
    <source>
        <dbReference type="Proteomes" id="UP000192582"/>
    </source>
</evidence>
<dbReference type="STRING" id="695939.SAMN00790413_05946"/>
<reference evidence="1 2" key="1">
    <citation type="submission" date="2017-04" db="EMBL/GenBank/DDBJ databases">
        <authorList>
            <person name="Afonso C.L."/>
            <person name="Miller P.J."/>
            <person name="Scott M.A."/>
            <person name="Spackman E."/>
            <person name="Goraichik I."/>
            <person name="Dimitrov K.M."/>
            <person name="Suarez D.L."/>
            <person name="Swayne D.E."/>
        </authorList>
    </citation>
    <scope>NUCLEOTIDE SEQUENCE [LARGE SCALE GENOMIC DNA]</scope>
    <source>
        <strain evidence="1 2">KR-140</strain>
    </source>
</reference>
<dbReference type="AlphaFoldDB" id="A0A1W1VVN9"/>
<organism evidence="1 2">
    <name type="scientific">Deinococcus hopiensis KR-140</name>
    <dbReference type="NCBI Taxonomy" id="695939"/>
    <lineage>
        <taxon>Bacteria</taxon>
        <taxon>Thermotogati</taxon>
        <taxon>Deinococcota</taxon>
        <taxon>Deinococci</taxon>
        <taxon>Deinococcales</taxon>
        <taxon>Deinococcaceae</taxon>
        <taxon>Deinococcus</taxon>
    </lineage>
</organism>
<protein>
    <submittedName>
        <fullName evidence="1">Uncharacterized protein</fullName>
    </submittedName>
</protein>
<keyword evidence="2" id="KW-1185">Reference proteome</keyword>
<dbReference type="RefSeq" id="WP_084051303.1">
    <property type="nucleotide sequence ID" value="NZ_FWWU01000011.1"/>
</dbReference>
<sequence>MLHATSASVQVLTLAASAPLTGDFDFTHLGERRWQARTTFVCDGTEIAAVEEGGRFTSGAGARSTSLHAALMEAALDGATDEAVSNFIRLTL</sequence>